<dbReference type="PROSITE" id="PS00198">
    <property type="entry name" value="4FE4S_FER_1"/>
    <property type="match status" value="1"/>
</dbReference>
<dbReference type="SUPFAM" id="SSF54862">
    <property type="entry name" value="4Fe-4S ferredoxins"/>
    <property type="match status" value="1"/>
</dbReference>
<keyword evidence="2 8" id="KW-0813">Transport</keyword>
<dbReference type="eggNOG" id="COG0437">
    <property type="taxonomic scope" value="Bacteria"/>
</dbReference>
<keyword evidence="7 8" id="KW-0411">Iron-sulfur</keyword>
<evidence type="ECO:0000313" key="11">
    <source>
        <dbReference type="Proteomes" id="UP000006034"/>
    </source>
</evidence>
<comment type="caution">
    <text evidence="10">The sequence shown here is derived from an EMBL/GenBank/DDBJ whole genome shotgun (WGS) entry which is preliminary data.</text>
</comment>
<evidence type="ECO:0000256" key="5">
    <source>
        <dbReference type="ARBA" id="ARBA00022982"/>
    </source>
</evidence>
<dbReference type="Pfam" id="PF13247">
    <property type="entry name" value="Fer4_11"/>
    <property type="match status" value="1"/>
</dbReference>
<dbReference type="AlphaFoldDB" id="E5Y3B5"/>
<protein>
    <recommendedName>
        <fullName evidence="8">Ferredoxin</fullName>
    </recommendedName>
</protein>
<comment type="function">
    <text evidence="8">Ferredoxins are iron-sulfur proteins that transfer electrons in a wide variety of metabolic reactions.</text>
</comment>
<proteinExistence type="predicted"/>
<dbReference type="Gene3D" id="3.30.70.20">
    <property type="match status" value="2"/>
</dbReference>
<comment type="cofactor">
    <cofactor evidence="1 8">
        <name>[4Fe-4S] cluster</name>
        <dbReference type="ChEBI" id="CHEBI:49883"/>
    </cofactor>
</comment>
<dbReference type="InterPro" id="IPR050954">
    <property type="entry name" value="ET_IronSulfur_Cluster-Binding"/>
</dbReference>
<keyword evidence="4 8" id="KW-0479">Metal-binding</keyword>
<evidence type="ECO:0000259" key="9">
    <source>
        <dbReference type="PROSITE" id="PS51379"/>
    </source>
</evidence>
<reference evidence="10 11" key="2">
    <citation type="submission" date="2013-04" db="EMBL/GenBank/DDBJ databases">
        <title>The Genome Sequence of Bilophila wadsworthia 3_1_6.</title>
        <authorList>
            <consortium name="The Broad Institute Genomics Platform"/>
            <person name="Earl A."/>
            <person name="Ward D."/>
            <person name="Feldgarden M."/>
            <person name="Gevers D."/>
            <person name="Sibley C."/>
            <person name="Strauss J."/>
            <person name="Allen-Vercoe E."/>
            <person name="Walker B."/>
            <person name="Young S."/>
            <person name="Zeng Q."/>
            <person name="Gargeya S."/>
            <person name="Fitzgerald M."/>
            <person name="Haas B."/>
            <person name="Abouelleil A."/>
            <person name="Allen A.W."/>
            <person name="Alvarado L."/>
            <person name="Arachchi H.M."/>
            <person name="Berlin A.M."/>
            <person name="Chapman S.B."/>
            <person name="Gainer-Dewar J."/>
            <person name="Goldberg J."/>
            <person name="Griggs A."/>
            <person name="Gujja S."/>
            <person name="Hansen M."/>
            <person name="Howarth C."/>
            <person name="Imamovic A."/>
            <person name="Ireland A."/>
            <person name="Larimer J."/>
            <person name="McCowan C."/>
            <person name="Murphy C."/>
            <person name="Pearson M."/>
            <person name="Poon T.W."/>
            <person name="Priest M."/>
            <person name="Roberts A."/>
            <person name="Saif S."/>
            <person name="Shea T."/>
            <person name="Sisk P."/>
            <person name="Sykes S."/>
            <person name="Wortman J."/>
            <person name="Nusbaum C."/>
            <person name="Birren B."/>
        </authorList>
    </citation>
    <scope>NUCLEOTIDE SEQUENCE [LARGE SCALE GENOMIC DNA]</scope>
    <source>
        <strain evidence="10 11">3_1_6</strain>
    </source>
</reference>
<dbReference type="HOGENOM" id="CLU_043374_2_2_7"/>
<dbReference type="GO" id="GO:0051539">
    <property type="term" value="F:4 iron, 4 sulfur cluster binding"/>
    <property type="evidence" value="ECO:0007669"/>
    <property type="project" value="UniProtKB-UniRule"/>
</dbReference>
<dbReference type="Pfam" id="PF12800">
    <property type="entry name" value="Fer4_4"/>
    <property type="match status" value="1"/>
</dbReference>
<reference evidence="10 11" key="1">
    <citation type="submission" date="2010-10" db="EMBL/GenBank/DDBJ databases">
        <authorList>
            <consortium name="The Broad Institute Genome Sequencing Platform"/>
            <person name="Ward D."/>
            <person name="Earl A."/>
            <person name="Feldgarden M."/>
            <person name="Young S.K."/>
            <person name="Gargeya S."/>
            <person name="Zeng Q."/>
            <person name="Alvarado L."/>
            <person name="Berlin A."/>
            <person name="Bochicchio J."/>
            <person name="Chapman S.B."/>
            <person name="Chen Z."/>
            <person name="Freedman E."/>
            <person name="Gellesch M."/>
            <person name="Goldberg J."/>
            <person name="Griggs A."/>
            <person name="Gujja S."/>
            <person name="Heilman E."/>
            <person name="Heiman D."/>
            <person name="Howarth C."/>
            <person name="Mehta T."/>
            <person name="Neiman D."/>
            <person name="Pearson M."/>
            <person name="Roberts A."/>
            <person name="Saif S."/>
            <person name="Shea T."/>
            <person name="Shenoy N."/>
            <person name="Sisk P."/>
            <person name="Stolte C."/>
            <person name="Sykes S."/>
            <person name="White J."/>
            <person name="Yandava C."/>
            <person name="Allen-Vercoe E."/>
            <person name="Sibley C."/>
            <person name="Ambrose C.E."/>
            <person name="Strauss J."/>
            <person name="Daigneault M."/>
            <person name="Haas B."/>
            <person name="Nusbaum C."/>
            <person name="Birren B."/>
        </authorList>
    </citation>
    <scope>NUCLEOTIDE SEQUENCE [LARGE SCALE GENOMIC DNA]</scope>
    <source>
        <strain evidence="10 11">3_1_6</strain>
    </source>
</reference>
<dbReference type="Proteomes" id="UP000006034">
    <property type="component" value="Unassembled WGS sequence"/>
</dbReference>
<dbReference type="GeneID" id="78085818"/>
<dbReference type="PANTHER" id="PTHR43177:SF9">
    <property type="entry name" value="PROTEIN NRFC"/>
    <property type="match status" value="1"/>
</dbReference>
<evidence type="ECO:0000256" key="2">
    <source>
        <dbReference type="ARBA" id="ARBA00022448"/>
    </source>
</evidence>
<evidence type="ECO:0000256" key="6">
    <source>
        <dbReference type="ARBA" id="ARBA00023004"/>
    </source>
</evidence>
<accession>E5Y3B5</accession>
<keyword evidence="6 8" id="KW-0408">Iron</keyword>
<feature type="domain" description="4Fe-4S ferredoxin-type" evidence="9">
    <location>
        <begin position="109"/>
        <end position="138"/>
    </location>
</feature>
<dbReference type="InterPro" id="IPR000813">
    <property type="entry name" value="7Fe_ferredoxin"/>
</dbReference>
<evidence type="ECO:0000256" key="3">
    <source>
        <dbReference type="ARBA" id="ARBA00022485"/>
    </source>
</evidence>
<name>E5Y3B5_BILW3</name>
<gene>
    <name evidence="10" type="ORF">HMPREF0179_00676</name>
</gene>
<dbReference type="STRING" id="563192.HMPREF0179_00676"/>
<evidence type="ECO:0000256" key="7">
    <source>
        <dbReference type="ARBA" id="ARBA00023014"/>
    </source>
</evidence>
<dbReference type="PROSITE" id="PS51379">
    <property type="entry name" value="4FE4S_FER_2"/>
    <property type="match status" value="3"/>
</dbReference>
<organism evidence="10 11">
    <name type="scientific">Bilophila wadsworthia (strain 3_1_6)</name>
    <dbReference type="NCBI Taxonomy" id="563192"/>
    <lineage>
        <taxon>Bacteria</taxon>
        <taxon>Pseudomonadati</taxon>
        <taxon>Thermodesulfobacteriota</taxon>
        <taxon>Desulfovibrionia</taxon>
        <taxon>Desulfovibrionales</taxon>
        <taxon>Desulfovibrionaceae</taxon>
        <taxon>Bilophila</taxon>
    </lineage>
</organism>
<keyword evidence="11" id="KW-1185">Reference proteome</keyword>
<dbReference type="GO" id="GO:0046872">
    <property type="term" value="F:metal ion binding"/>
    <property type="evidence" value="ECO:0007669"/>
    <property type="project" value="UniProtKB-UniRule"/>
</dbReference>
<keyword evidence="5 8" id="KW-0249">Electron transport</keyword>
<dbReference type="InterPro" id="IPR017896">
    <property type="entry name" value="4Fe4S_Fe-S-bd"/>
</dbReference>
<evidence type="ECO:0000256" key="4">
    <source>
        <dbReference type="ARBA" id="ARBA00022723"/>
    </source>
</evidence>
<feature type="domain" description="4Fe-4S ferredoxin-type" evidence="9">
    <location>
        <begin position="74"/>
        <end position="107"/>
    </location>
</feature>
<feature type="domain" description="4Fe-4S ferredoxin-type" evidence="9">
    <location>
        <begin position="4"/>
        <end position="32"/>
    </location>
</feature>
<dbReference type="EMBL" id="ADCP02000001">
    <property type="protein sequence ID" value="EFV45500.1"/>
    <property type="molecule type" value="Genomic_DNA"/>
</dbReference>
<evidence type="ECO:0000256" key="1">
    <source>
        <dbReference type="ARBA" id="ARBA00001966"/>
    </source>
</evidence>
<sequence length="179" mass="19523">MSIYRLVVDQDRCIACHACEASCKAAHDSAPGISLGTLLVDGPRFEDAAEEATPIIVKHARPEAPAPLAADGEPRVVLHTRYRACVQCPQPRCVEVCPKEALIRRESDGIVFIREEACVGCGACQKACPHHLIWVDPRKRKSVKCDQCKDRLDAGLDTACVTVCPTGALKLVRKERPGR</sequence>
<keyword evidence="3 8" id="KW-0004">4Fe-4S</keyword>
<dbReference type="InterPro" id="IPR017900">
    <property type="entry name" value="4Fe4S_Fe_S_CS"/>
</dbReference>
<dbReference type="PRINTS" id="PR00354">
    <property type="entry name" value="7FE8SFRDOXIN"/>
</dbReference>
<evidence type="ECO:0000313" key="10">
    <source>
        <dbReference type="EMBL" id="EFV45500.1"/>
    </source>
</evidence>
<dbReference type="OrthoDB" id="9789030at2"/>
<dbReference type="GO" id="GO:0009055">
    <property type="term" value="F:electron transfer activity"/>
    <property type="evidence" value="ECO:0007669"/>
    <property type="project" value="UniProtKB-UniRule"/>
</dbReference>
<dbReference type="PANTHER" id="PTHR43177">
    <property type="entry name" value="PROTEIN NRFC"/>
    <property type="match status" value="1"/>
</dbReference>
<dbReference type="RefSeq" id="WP_005024978.1">
    <property type="nucleotide sequence ID" value="NZ_KE150238.1"/>
</dbReference>
<evidence type="ECO:0000256" key="8">
    <source>
        <dbReference type="RuleBase" id="RU365098"/>
    </source>
</evidence>